<reference evidence="2" key="1">
    <citation type="submission" date="2022-01" db="EMBL/GenBank/DDBJ databases">
        <title>Comparative genomics reveals a dynamic genome evolution in the ectomycorrhizal milk-cap (Lactarius) mushrooms.</title>
        <authorList>
            <consortium name="DOE Joint Genome Institute"/>
            <person name="Lebreton A."/>
            <person name="Tang N."/>
            <person name="Kuo A."/>
            <person name="LaButti K."/>
            <person name="Drula E."/>
            <person name="Barry K."/>
            <person name="Clum A."/>
            <person name="Lipzen A."/>
            <person name="Mousain D."/>
            <person name="Ng V."/>
            <person name="Wang R."/>
            <person name="Wang X."/>
            <person name="Dai Y."/>
            <person name="Henrissat B."/>
            <person name="Grigoriev I.V."/>
            <person name="Guerin-Laguette A."/>
            <person name="Yu F."/>
            <person name="Martin F.M."/>
        </authorList>
    </citation>
    <scope>NUCLEOTIDE SEQUENCE</scope>
    <source>
        <strain evidence="2">QP</strain>
    </source>
</reference>
<protein>
    <submittedName>
        <fullName evidence="2">Uncharacterized protein</fullName>
    </submittedName>
</protein>
<comment type="caution">
    <text evidence="2">The sequence shown here is derived from an EMBL/GenBank/DDBJ whole genome shotgun (WGS) entry which is preliminary data.</text>
</comment>
<accession>A0AAD4LRD4</accession>
<feature type="region of interest" description="Disordered" evidence="1">
    <location>
        <begin position="38"/>
        <end position="80"/>
    </location>
</feature>
<dbReference type="EMBL" id="JAKELL010000007">
    <property type="protein sequence ID" value="KAH8997398.1"/>
    <property type="molecule type" value="Genomic_DNA"/>
</dbReference>
<name>A0AAD4LRD4_9AGAM</name>
<dbReference type="AlphaFoldDB" id="A0AAD4LRD4"/>
<gene>
    <name evidence="2" type="ORF">EDB92DRAFT_1420161</name>
</gene>
<keyword evidence="3" id="KW-1185">Reference proteome</keyword>
<evidence type="ECO:0000313" key="3">
    <source>
        <dbReference type="Proteomes" id="UP001201163"/>
    </source>
</evidence>
<dbReference type="Proteomes" id="UP001201163">
    <property type="component" value="Unassembled WGS sequence"/>
</dbReference>
<evidence type="ECO:0000256" key="1">
    <source>
        <dbReference type="SAM" id="MobiDB-lite"/>
    </source>
</evidence>
<evidence type="ECO:0000313" key="2">
    <source>
        <dbReference type="EMBL" id="KAH8997398.1"/>
    </source>
</evidence>
<sequence>MERTEPYVELRRCTKKICSTEASALHVRLRHLGHRHDSDQLSLASSGDKDPSDTLVTPGTDDREVPPPWSSTISDGARRSKVTVSTLRMNAPANPITPSVARQRISRPVILGNLQYLTTNPQMPPPIPSRSTQLPTRLQRYSHNLNTIVRATSPMSTSSLNAR</sequence>
<organism evidence="2 3">
    <name type="scientific">Lactarius akahatsu</name>
    <dbReference type="NCBI Taxonomy" id="416441"/>
    <lineage>
        <taxon>Eukaryota</taxon>
        <taxon>Fungi</taxon>
        <taxon>Dikarya</taxon>
        <taxon>Basidiomycota</taxon>
        <taxon>Agaricomycotina</taxon>
        <taxon>Agaricomycetes</taxon>
        <taxon>Russulales</taxon>
        <taxon>Russulaceae</taxon>
        <taxon>Lactarius</taxon>
    </lineage>
</organism>
<proteinExistence type="predicted"/>